<reference evidence="2 3" key="1">
    <citation type="journal article" date="2012" name="J. Bacteriol.">
        <title>Complete Genome Sequence of the Fruiting Myxobacterium Corallococcus coralloides DSM 2259.</title>
        <authorList>
            <person name="Huntley S."/>
            <person name="Zhang Y."/>
            <person name="Treuner-Lange A."/>
            <person name="Kneip S."/>
            <person name="Sensen C.W."/>
            <person name="Sogaard-Andersen L."/>
        </authorList>
    </citation>
    <scope>NUCLEOTIDE SEQUENCE [LARGE SCALE GENOMIC DNA]</scope>
    <source>
        <strain evidence="3">ATCC 25202 / DSM 2259 / NBRC 100086 / M2</strain>
    </source>
</reference>
<proteinExistence type="predicted"/>
<gene>
    <name evidence="2" type="ordered locus">COCOR_06529</name>
</gene>
<dbReference type="Gene3D" id="1.10.1370.30">
    <property type="match status" value="1"/>
</dbReference>
<dbReference type="RefSeq" id="WP_014399317.1">
    <property type="nucleotide sequence ID" value="NC_017030.1"/>
</dbReference>
<reference evidence="3" key="2">
    <citation type="submission" date="2012-03" db="EMBL/GenBank/DDBJ databases">
        <title>Genome sequence of the fruiting myxobacterium Corallococcus coralloides DSM 2259.</title>
        <authorList>
            <person name="Huntley S."/>
            <person name="Zhang Y."/>
            <person name="Treuner-Lange A."/>
            <person name="Sensen C.W."/>
            <person name="Sogaard-Andersen L."/>
        </authorList>
    </citation>
    <scope>NUCLEOTIDE SEQUENCE [LARGE SCALE GENOMIC DNA]</scope>
    <source>
        <strain evidence="3">ATCC 25202 / DSM 2259 / NBRC 100086 / M2</strain>
    </source>
</reference>
<dbReference type="STRING" id="1144275.COCOR_06529"/>
<dbReference type="eggNOG" id="COG2317">
    <property type="taxonomic scope" value="Bacteria"/>
</dbReference>
<dbReference type="SUPFAM" id="SSF55486">
    <property type="entry name" value="Metalloproteases ('zincins'), catalytic domain"/>
    <property type="match status" value="1"/>
</dbReference>
<dbReference type="EMBL" id="CP003389">
    <property type="protein sequence ID" value="AFE06980.1"/>
    <property type="molecule type" value="Genomic_DNA"/>
</dbReference>
<evidence type="ECO:0000256" key="1">
    <source>
        <dbReference type="SAM" id="MobiDB-lite"/>
    </source>
</evidence>
<dbReference type="InterPro" id="IPR001333">
    <property type="entry name" value="Peptidase_M32_Taq"/>
</dbReference>
<dbReference type="KEGG" id="ccx:COCOR_06529"/>
<sequence>MDSWLRSRMHELNDLNSVINLASWDREVYLPSKAASARAQQLATVQAIHHERLVDPRLGEALARAGEGGRTSRPSPPTSAPWCASSPGSATARCACPPGW</sequence>
<evidence type="ECO:0000313" key="3">
    <source>
        <dbReference type="Proteomes" id="UP000007587"/>
    </source>
</evidence>
<dbReference type="Pfam" id="PF02074">
    <property type="entry name" value="Peptidase_M32"/>
    <property type="match status" value="1"/>
</dbReference>
<dbReference type="Proteomes" id="UP000007587">
    <property type="component" value="Chromosome"/>
</dbReference>
<protein>
    <recommendedName>
        <fullName evidence="4">Thermostable carboxypeptidase 1</fullName>
    </recommendedName>
</protein>
<feature type="region of interest" description="Disordered" evidence="1">
    <location>
        <begin position="64"/>
        <end position="90"/>
    </location>
</feature>
<name>H8MUK4_CORCM</name>
<dbReference type="AlphaFoldDB" id="H8MUK4"/>
<keyword evidence="3" id="KW-1185">Reference proteome</keyword>
<evidence type="ECO:0000313" key="2">
    <source>
        <dbReference type="EMBL" id="AFE06980.1"/>
    </source>
</evidence>
<evidence type="ECO:0008006" key="4">
    <source>
        <dbReference type="Google" id="ProtNLM"/>
    </source>
</evidence>
<dbReference type="GO" id="GO:0004181">
    <property type="term" value="F:metallocarboxypeptidase activity"/>
    <property type="evidence" value="ECO:0007669"/>
    <property type="project" value="InterPro"/>
</dbReference>
<dbReference type="GO" id="GO:0006508">
    <property type="term" value="P:proteolysis"/>
    <property type="evidence" value="ECO:0007669"/>
    <property type="project" value="InterPro"/>
</dbReference>
<dbReference type="HOGENOM" id="CLU_2301046_0_0_7"/>
<accession>H8MUK4</accession>
<dbReference type="InParanoid" id="H8MUK4"/>
<organism evidence="2 3">
    <name type="scientific">Corallococcus coralloides (strain ATCC 25202 / DSM 2259 / NBRC 100086 / M2)</name>
    <name type="common">Myxococcus coralloides</name>
    <dbReference type="NCBI Taxonomy" id="1144275"/>
    <lineage>
        <taxon>Bacteria</taxon>
        <taxon>Pseudomonadati</taxon>
        <taxon>Myxococcota</taxon>
        <taxon>Myxococcia</taxon>
        <taxon>Myxococcales</taxon>
        <taxon>Cystobacterineae</taxon>
        <taxon>Myxococcaceae</taxon>
        <taxon>Corallococcus</taxon>
    </lineage>
</organism>